<keyword evidence="6" id="KW-1185">Reference proteome</keyword>
<name>A0A4R4UH85_9PSEU</name>
<dbReference type="InterPro" id="IPR008979">
    <property type="entry name" value="Galactose-bd-like_sf"/>
</dbReference>
<dbReference type="InterPro" id="IPR006584">
    <property type="entry name" value="Cellulose-bd_IV"/>
</dbReference>
<comment type="caution">
    <text evidence="5">The sequence shown here is derived from an EMBL/GenBank/DDBJ whole genome shotgun (WGS) entry which is preliminary data.</text>
</comment>
<evidence type="ECO:0000256" key="1">
    <source>
        <dbReference type="ARBA" id="ARBA00022729"/>
    </source>
</evidence>
<dbReference type="Pfam" id="PF03422">
    <property type="entry name" value="CBM_6"/>
    <property type="match status" value="1"/>
</dbReference>
<dbReference type="InterPro" id="IPR005084">
    <property type="entry name" value="CBM6"/>
</dbReference>
<dbReference type="SUPFAM" id="SSF49785">
    <property type="entry name" value="Galactose-binding domain-like"/>
    <property type="match status" value="1"/>
</dbReference>
<feature type="transmembrane region" description="Helical" evidence="3">
    <location>
        <begin position="69"/>
        <end position="90"/>
    </location>
</feature>
<reference evidence="5 6" key="1">
    <citation type="submission" date="2019-03" db="EMBL/GenBank/DDBJ databases">
        <title>Draft genome sequences of novel Actinobacteria.</title>
        <authorList>
            <person name="Sahin N."/>
            <person name="Ay H."/>
            <person name="Saygin H."/>
        </authorList>
    </citation>
    <scope>NUCLEOTIDE SEQUENCE [LARGE SCALE GENOMIC DNA]</scope>
    <source>
        <strain evidence="5 6">16K404</strain>
    </source>
</reference>
<keyword evidence="3" id="KW-0812">Transmembrane</keyword>
<keyword evidence="3" id="KW-0472">Membrane</keyword>
<dbReference type="SMART" id="SM00606">
    <property type="entry name" value="CBD_IV"/>
    <property type="match status" value="1"/>
</dbReference>
<dbReference type="GO" id="GO:0030246">
    <property type="term" value="F:carbohydrate binding"/>
    <property type="evidence" value="ECO:0007669"/>
    <property type="project" value="InterPro"/>
</dbReference>
<evidence type="ECO:0000256" key="3">
    <source>
        <dbReference type="SAM" id="Phobius"/>
    </source>
</evidence>
<feature type="compositionally biased region" description="Polar residues" evidence="2">
    <location>
        <begin position="36"/>
        <end position="58"/>
    </location>
</feature>
<dbReference type="CDD" id="cd04084">
    <property type="entry name" value="CBM6_xylanase-like"/>
    <property type="match status" value="1"/>
</dbReference>
<organism evidence="5 6">
    <name type="scientific">Saccharopolyspora aridisoli</name>
    <dbReference type="NCBI Taxonomy" id="2530385"/>
    <lineage>
        <taxon>Bacteria</taxon>
        <taxon>Bacillati</taxon>
        <taxon>Actinomycetota</taxon>
        <taxon>Actinomycetes</taxon>
        <taxon>Pseudonocardiales</taxon>
        <taxon>Pseudonocardiaceae</taxon>
        <taxon>Saccharopolyspora</taxon>
    </lineage>
</organism>
<keyword evidence="3" id="KW-1133">Transmembrane helix</keyword>
<evidence type="ECO:0000256" key="2">
    <source>
        <dbReference type="SAM" id="MobiDB-lite"/>
    </source>
</evidence>
<accession>A0A4R4UH85</accession>
<evidence type="ECO:0000259" key="4">
    <source>
        <dbReference type="PROSITE" id="PS51175"/>
    </source>
</evidence>
<evidence type="ECO:0000313" key="6">
    <source>
        <dbReference type="Proteomes" id="UP000294744"/>
    </source>
</evidence>
<protein>
    <submittedName>
        <fullName evidence="5">Carbohydrate-binding protein</fullName>
    </submittedName>
</protein>
<dbReference type="AlphaFoldDB" id="A0A4R4UH85"/>
<dbReference type="OrthoDB" id="5480482at2"/>
<proteinExistence type="predicted"/>
<gene>
    <name evidence="5" type="ORF">E1161_23930</name>
</gene>
<dbReference type="Gene3D" id="2.60.120.260">
    <property type="entry name" value="Galactose-binding domain-like"/>
    <property type="match status" value="1"/>
</dbReference>
<dbReference type="EMBL" id="SMKV01000044">
    <property type="protein sequence ID" value="TDC88294.1"/>
    <property type="molecule type" value="Genomic_DNA"/>
</dbReference>
<feature type="domain" description="CBM6" evidence="4">
    <location>
        <begin position="111"/>
        <end position="240"/>
    </location>
</feature>
<feature type="region of interest" description="Disordered" evidence="2">
    <location>
        <begin position="1"/>
        <end position="64"/>
    </location>
</feature>
<evidence type="ECO:0000313" key="5">
    <source>
        <dbReference type="EMBL" id="TDC88294.1"/>
    </source>
</evidence>
<sequence length="241" mass="25421">MAPTPPSVPRPLAGSPQPRSQPWIPPQQVRAAQPNLPAQSGSWHGRQAPSSANTSPEQPASKRRVGRTAVIAGAVTLVLVAGAAVFGYAVGNGDDTRSTVQRGRSAGSAYQALQAELAGWADRSFTTSTYQGTTFAGPLMAGHVLRFDQVDFGPLPATEVAARFRTAVAPSAHATISIRLVSPNGEEVGRINVADLGRDSAWKTVPVELERGVTGKHTVYLVISSEVGGEALQLDWVQFRH</sequence>
<keyword evidence="1" id="KW-0732">Signal</keyword>
<dbReference type="Proteomes" id="UP000294744">
    <property type="component" value="Unassembled WGS sequence"/>
</dbReference>
<dbReference type="PROSITE" id="PS51175">
    <property type="entry name" value="CBM6"/>
    <property type="match status" value="1"/>
</dbReference>